<reference evidence="2 3" key="2">
    <citation type="submission" date="2013-02" db="EMBL/GenBank/DDBJ databases">
        <title>The Genome Sequence of Plasmodium falciparum Vietnam Oak-Knoll (FVO).</title>
        <authorList>
            <consortium name="The Broad Institute Genome Sequencing Platform"/>
            <consortium name="The Broad Institute Genome Sequencing Center for Infectious Disease"/>
            <person name="Neafsey D."/>
            <person name="Cheeseman I."/>
            <person name="Volkman S."/>
            <person name="Adams J."/>
            <person name="Walker B."/>
            <person name="Young S.K."/>
            <person name="Zeng Q."/>
            <person name="Gargeya S."/>
            <person name="Fitzgerald M."/>
            <person name="Haas B."/>
            <person name="Abouelleil A."/>
            <person name="Alvarado L."/>
            <person name="Arachchi H.M."/>
            <person name="Berlin A.M."/>
            <person name="Chapman S.B."/>
            <person name="Dewar J."/>
            <person name="Goldberg J."/>
            <person name="Griggs A."/>
            <person name="Gujja S."/>
            <person name="Hansen M."/>
            <person name="Howarth C."/>
            <person name="Imamovic A."/>
            <person name="Larimer J."/>
            <person name="McCowan C."/>
            <person name="Murphy C."/>
            <person name="Neiman D."/>
            <person name="Pearson M."/>
            <person name="Priest M."/>
            <person name="Roberts A."/>
            <person name="Saif S."/>
            <person name="Shea T."/>
            <person name="Sisk P."/>
            <person name="Sykes S."/>
            <person name="Wortman J."/>
            <person name="Nusbaum C."/>
            <person name="Birren B."/>
        </authorList>
    </citation>
    <scope>NUCLEOTIDE SEQUENCE [LARGE SCALE GENOMIC DNA]</scope>
    <source>
        <strain evidence="3">Vietnam Oak-Knoll (FVO)</strain>
    </source>
</reference>
<evidence type="ECO:0000256" key="1">
    <source>
        <dbReference type="SAM" id="MobiDB-lite"/>
    </source>
</evidence>
<evidence type="ECO:0000313" key="3">
    <source>
        <dbReference type="Proteomes" id="UP000030690"/>
    </source>
</evidence>
<sequence>MNNYNGRKIFSNLEKKGDMNDILKIKKTRADKIFAFDTSGENNNIITNDKYINNGNRNVDVGNEKMFSYNMKDINKKHLLKNDTYNNNDFNKKIYYDKHNSNEKNYMKVINTNINDNKNIYVDKNYFDENNLIKDRSKFRRLETFNESDKINNACAYNEINDNINDNINNNTNSNTNNNTNSNTNNNTNNNTNSNTNNNNNNNNNNNIQANYNEYKMSNNNMEVYPNNIKLNYEYSKKNNEKYDSYDEYEKYKNFNQRNVAFAKNNEPNMNFKYSRINRIGGNYIPPTDSRGIMISKKMSSTYHMRDKINAPIVYELNENDDNMNNINNMNTLNNHSNNNNNNNNNNNITNMDLLKNDSIAKDSLNNDEFVENNLEKHDIPLNTNNEFARNKSMNKKNMMMNQNNLYLPHDKQMGNIIKYVVEDNNSNMEEEQVNANHMMKYHNYVNHNKERGHISNNNINNNINNNNNVGDNEANRKKEYHNFSLSTIDSTYSNQNNLEKKFGSKFIDVHHHNVRKENVIDTSLQNNIDYVDEKKKLVHMEKIENKYNMMVNDTKNSDIKNNDTKNKNKNNNNNNNNNNNINNSSIPCGVMGIDKNNCNVVPMEYAHLSEYEYENVIKKNYKPCFKKDHMIPMDKNRFMDKGDVGVVMSKNYEFNKKEGTKKIIPQEYVNDINDNMHMTNNMPYGIRKELIINDNNNNNNKLHQDKIMINNMMRENKGNMKKNIAHFGSSPKYDESQLRRQAIKNVDKMEINYKNKNTMNYDNNDMMLIKYDNTNEEVHGMFQSDEEYDNNNLYDNMKGDINMEKQYIMRNEKNLYNKKVNFKFMNDRNMKRTGHENVINPLKEGYKNNEYSTYAYKNYPSEYYPNMDNTPDRHDAYDGYRGDLYLNSQYSDMEKHEDVRSYQNSYPYETQNEKGALTIIRLPAENKKQVKKKKKKSVEDSRKSLVDMYSSAIPISDNVDPNVLKALSKDENLDEKVYALIPKSVVEINEFDDITHVTLKSPSPLFVNQNMNVKQHIVTTNYYKHEDIPNIASCVVPLSDESLKESLEKSKESLSGGENDKNLKSIIRGNSLRNKSGSSLSVKFRLSKNEEKNVLTEKTDSVEKMKELNKKIEEHILSDELKNLKIDRNVTERKRASIFDDSKAKPRNEKKNETSNKIVLDSTKVKKATEIKLKKIQHVTGLLEKYDIPNPFEKYYKDSIDYSQLMGQNNNAKLFNLALTVSNNYYKFIVKSMERAEIKEVFNDKRKKMLLKLIVLLGNQINSEIKKKFIEANAFEPSKEQELKKEYDVKSKMSDKEKEIKMEEHNLICKYWEKQSECMSMLIDEWNKISDILESINIDPNNIMSSLLSLYGEKTVNDFHLSLEEIKKANIELNVNTDDISIPEINEEDINKFDPSNMTILNLIEDIKWDMDLEYSLNQIREDWKNENKQNKKIIQKKIIEGIKHRVGLLDYLNKVEINLNAFAKIIEGRMISNDDVKSQLLSIQDMSEEGLLSKLLENLKCNKIDINAESFKTPTSFFVSHHLPMTVCSYSDHSNNDELKDMNETNSNADIKDDEKKVTDENDAIDTQNKNEHND</sequence>
<feature type="compositionally biased region" description="Low complexity" evidence="1">
    <location>
        <begin position="570"/>
        <end position="582"/>
    </location>
</feature>
<feature type="compositionally biased region" description="Basic and acidic residues" evidence="1">
    <location>
        <begin position="556"/>
        <end position="567"/>
    </location>
</feature>
<organism evidence="2 3">
    <name type="scientific">Plasmodium falciparum Vietnam Oak-Knoll</name>
    <name type="common">FVO</name>
    <dbReference type="NCBI Taxonomy" id="1036723"/>
    <lineage>
        <taxon>Eukaryota</taxon>
        <taxon>Sar</taxon>
        <taxon>Alveolata</taxon>
        <taxon>Apicomplexa</taxon>
        <taxon>Aconoidasida</taxon>
        <taxon>Haemosporida</taxon>
        <taxon>Plasmodiidae</taxon>
        <taxon>Plasmodium</taxon>
        <taxon>Plasmodium (Laverania)</taxon>
    </lineage>
</organism>
<feature type="region of interest" description="Disordered" evidence="1">
    <location>
        <begin position="170"/>
        <end position="206"/>
    </location>
</feature>
<feature type="region of interest" description="Disordered" evidence="1">
    <location>
        <begin position="552"/>
        <end position="582"/>
    </location>
</feature>
<evidence type="ECO:0000313" key="2">
    <source>
        <dbReference type="EMBL" id="ETW19908.1"/>
    </source>
</evidence>
<reference evidence="2 3" key="1">
    <citation type="submission" date="2013-02" db="EMBL/GenBank/DDBJ databases">
        <title>The Genome Annotation of Plasmodium falciparum Vietnam Oak-Knoll (FVO).</title>
        <authorList>
            <consortium name="The Broad Institute Genome Sequencing Platform"/>
            <consortium name="The Broad Institute Genome Sequencing Center for Infectious Disease"/>
            <person name="Neafsey D."/>
            <person name="Hoffman S."/>
            <person name="Volkman S."/>
            <person name="Rosenthal P."/>
            <person name="Walker B."/>
            <person name="Young S.K."/>
            <person name="Zeng Q."/>
            <person name="Gargeya S."/>
            <person name="Fitzgerald M."/>
            <person name="Haas B."/>
            <person name="Abouelleil A."/>
            <person name="Allen A.W."/>
            <person name="Alvarado L."/>
            <person name="Arachchi H.M."/>
            <person name="Berlin A.M."/>
            <person name="Chapman S.B."/>
            <person name="Gainer-Dewar J."/>
            <person name="Goldberg J."/>
            <person name="Griggs A."/>
            <person name="Gujja S."/>
            <person name="Hansen M."/>
            <person name="Howarth C."/>
            <person name="Imamovic A."/>
            <person name="Ireland A."/>
            <person name="Larimer J."/>
            <person name="McCowan C."/>
            <person name="Murphy C."/>
            <person name="Pearson M."/>
            <person name="Poon T.W."/>
            <person name="Priest M."/>
            <person name="Roberts A."/>
            <person name="Saif S."/>
            <person name="Shea T."/>
            <person name="Sisk P."/>
            <person name="Sykes S."/>
            <person name="Wortman J."/>
            <person name="Nusbaum C."/>
            <person name="Birren B."/>
        </authorList>
    </citation>
    <scope>NUCLEOTIDE SEQUENCE [LARGE SCALE GENOMIC DNA]</scope>
    <source>
        <strain evidence="3">Vietnam Oak-Knoll (FVO)</strain>
    </source>
</reference>
<dbReference type="OrthoDB" id="371925at2759"/>
<protein>
    <submittedName>
        <fullName evidence="2">Uncharacterized protein</fullName>
    </submittedName>
</protein>
<proteinExistence type="predicted"/>
<dbReference type="EMBL" id="KI925053">
    <property type="protein sequence ID" value="ETW19908.1"/>
    <property type="molecule type" value="Genomic_DNA"/>
</dbReference>
<name>A0A024VA53_PLAFA</name>
<feature type="compositionally biased region" description="Basic and acidic residues" evidence="1">
    <location>
        <begin position="1552"/>
        <end position="1562"/>
    </location>
</feature>
<gene>
    <name evidence="2" type="ORF">PFFVO_01197</name>
</gene>
<feature type="region of interest" description="Disordered" evidence="1">
    <location>
        <begin position="1540"/>
        <end position="1577"/>
    </location>
</feature>
<accession>A0A024VA53</accession>
<dbReference type="Proteomes" id="UP000030690">
    <property type="component" value="Unassembled WGS sequence"/>
</dbReference>